<feature type="region of interest" description="Disordered" evidence="1">
    <location>
        <begin position="40"/>
        <end position="68"/>
    </location>
</feature>
<dbReference type="AlphaFoldDB" id="A0AAD7RRU4"/>
<organism evidence="2 3">
    <name type="scientific">Aldrovandia affinis</name>
    <dbReference type="NCBI Taxonomy" id="143900"/>
    <lineage>
        <taxon>Eukaryota</taxon>
        <taxon>Metazoa</taxon>
        <taxon>Chordata</taxon>
        <taxon>Craniata</taxon>
        <taxon>Vertebrata</taxon>
        <taxon>Euteleostomi</taxon>
        <taxon>Actinopterygii</taxon>
        <taxon>Neopterygii</taxon>
        <taxon>Teleostei</taxon>
        <taxon>Notacanthiformes</taxon>
        <taxon>Halosauridae</taxon>
        <taxon>Aldrovandia</taxon>
    </lineage>
</organism>
<dbReference type="Proteomes" id="UP001221898">
    <property type="component" value="Unassembled WGS sequence"/>
</dbReference>
<keyword evidence="3" id="KW-1185">Reference proteome</keyword>
<proteinExistence type="predicted"/>
<name>A0AAD7RRU4_9TELE</name>
<evidence type="ECO:0000313" key="2">
    <source>
        <dbReference type="EMBL" id="KAJ8389236.1"/>
    </source>
</evidence>
<evidence type="ECO:0000256" key="1">
    <source>
        <dbReference type="SAM" id="MobiDB-lite"/>
    </source>
</evidence>
<protein>
    <submittedName>
        <fullName evidence="2">Uncharacterized protein</fullName>
    </submittedName>
</protein>
<dbReference type="EMBL" id="JAINUG010000185">
    <property type="protein sequence ID" value="KAJ8389236.1"/>
    <property type="molecule type" value="Genomic_DNA"/>
</dbReference>
<comment type="caution">
    <text evidence="2">The sequence shown here is derived from an EMBL/GenBank/DDBJ whole genome shotgun (WGS) entry which is preliminary data.</text>
</comment>
<accession>A0AAD7RRU4</accession>
<gene>
    <name evidence="2" type="ORF">AAFF_G00122560</name>
</gene>
<evidence type="ECO:0000313" key="3">
    <source>
        <dbReference type="Proteomes" id="UP001221898"/>
    </source>
</evidence>
<sequence>MERERMRTLVITIGRVADGRAQAKEAERLGVCNRWRLGSAAPSSCQPEVPPSLRRGEILDSPWHRRAR</sequence>
<reference evidence="2" key="1">
    <citation type="journal article" date="2023" name="Science">
        <title>Genome structures resolve the early diversification of teleost fishes.</title>
        <authorList>
            <person name="Parey E."/>
            <person name="Louis A."/>
            <person name="Montfort J."/>
            <person name="Bouchez O."/>
            <person name="Roques C."/>
            <person name="Iampietro C."/>
            <person name="Lluch J."/>
            <person name="Castinel A."/>
            <person name="Donnadieu C."/>
            <person name="Desvignes T."/>
            <person name="Floi Bucao C."/>
            <person name="Jouanno E."/>
            <person name="Wen M."/>
            <person name="Mejri S."/>
            <person name="Dirks R."/>
            <person name="Jansen H."/>
            <person name="Henkel C."/>
            <person name="Chen W.J."/>
            <person name="Zahm M."/>
            <person name="Cabau C."/>
            <person name="Klopp C."/>
            <person name="Thompson A.W."/>
            <person name="Robinson-Rechavi M."/>
            <person name="Braasch I."/>
            <person name="Lecointre G."/>
            <person name="Bobe J."/>
            <person name="Postlethwait J.H."/>
            <person name="Berthelot C."/>
            <person name="Roest Crollius H."/>
            <person name="Guiguen Y."/>
        </authorList>
    </citation>
    <scope>NUCLEOTIDE SEQUENCE</scope>
    <source>
        <strain evidence="2">NC1722</strain>
    </source>
</reference>